<evidence type="ECO:0000256" key="1">
    <source>
        <dbReference type="ARBA" id="ARBA00004651"/>
    </source>
</evidence>
<evidence type="ECO:0000256" key="5">
    <source>
        <dbReference type="ARBA" id="ARBA00023136"/>
    </source>
</evidence>
<dbReference type="PANTHER" id="PTHR30213">
    <property type="entry name" value="INNER MEMBRANE PROTEIN YHJD"/>
    <property type="match status" value="1"/>
</dbReference>
<feature type="transmembrane region" description="Helical" evidence="7">
    <location>
        <begin position="173"/>
        <end position="196"/>
    </location>
</feature>
<dbReference type="NCBIfam" id="TIGR00765">
    <property type="entry name" value="yihY_not_rbn"/>
    <property type="match status" value="1"/>
</dbReference>
<protein>
    <submittedName>
        <fullName evidence="8">YihY/virulence factor BrkB family protein</fullName>
    </submittedName>
</protein>
<keyword evidence="3 7" id="KW-0812">Transmembrane</keyword>
<keyword evidence="4 7" id="KW-1133">Transmembrane helix</keyword>
<comment type="subcellular location">
    <subcellularLocation>
        <location evidence="1">Cell membrane</location>
        <topology evidence="1">Multi-pass membrane protein</topology>
    </subcellularLocation>
</comment>
<evidence type="ECO:0000256" key="7">
    <source>
        <dbReference type="SAM" id="Phobius"/>
    </source>
</evidence>
<evidence type="ECO:0000313" key="9">
    <source>
        <dbReference type="Proteomes" id="UP001299265"/>
    </source>
</evidence>
<feature type="region of interest" description="Disordered" evidence="6">
    <location>
        <begin position="274"/>
        <end position="294"/>
    </location>
</feature>
<dbReference type="AlphaFoldDB" id="A0AAP2RI52"/>
<keyword evidence="2" id="KW-1003">Cell membrane</keyword>
<dbReference type="EMBL" id="JAJNOR010000004">
    <property type="protein sequence ID" value="MCD2492457.1"/>
    <property type="molecule type" value="Genomic_DNA"/>
</dbReference>
<accession>A0AAP2RI52</accession>
<dbReference type="Proteomes" id="UP001299265">
    <property type="component" value="Unassembled WGS sequence"/>
</dbReference>
<evidence type="ECO:0000256" key="2">
    <source>
        <dbReference type="ARBA" id="ARBA00022475"/>
    </source>
</evidence>
<evidence type="ECO:0000256" key="3">
    <source>
        <dbReference type="ARBA" id="ARBA00022692"/>
    </source>
</evidence>
<name>A0AAP2RI52_9FIRM</name>
<dbReference type="Pfam" id="PF03631">
    <property type="entry name" value="Virul_fac_BrkB"/>
    <property type="match status" value="1"/>
</dbReference>
<gene>
    <name evidence="8" type="ORF">LQE92_07405</name>
</gene>
<feature type="transmembrane region" description="Helical" evidence="7">
    <location>
        <begin position="208"/>
        <end position="225"/>
    </location>
</feature>
<sequence>MKHVKLFFGKLIEYMLDDRVSVYAAQVSFFVIISAIPLVMLLIPLIQFLIPLSQDTVTKAILAVLPSSEETQRFVTSLLNDVYTNSASTIISVSAITTLWAASKGIYSLQQGLNSIAYTKETRNIVVQRLLSIVYTLGFIFVLIFTLGVLLFGNKLQLLLESWIPSLAYFSSVIILFRTGLSIALFMLFFVLIYTILPNKKLSFWKQIPGAAFTTFGWLIFSYVYSLYIDHVANFSYIYGSLTAIILLMLWLYICMNIVLLGAELNKMLEDSSNRRQSDASSQPPHSTTVKPER</sequence>
<feature type="transmembrane region" description="Helical" evidence="7">
    <location>
        <begin position="20"/>
        <end position="50"/>
    </location>
</feature>
<evidence type="ECO:0000256" key="6">
    <source>
        <dbReference type="SAM" id="MobiDB-lite"/>
    </source>
</evidence>
<comment type="caution">
    <text evidence="8">The sequence shown here is derived from an EMBL/GenBank/DDBJ whole genome shotgun (WGS) entry which is preliminary data.</text>
</comment>
<keyword evidence="5 7" id="KW-0472">Membrane</keyword>
<proteinExistence type="predicted"/>
<dbReference type="InterPro" id="IPR017039">
    <property type="entry name" value="Virul_fac_BrkB"/>
</dbReference>
<reference evidence="8 9" key="1">
    <citation type="submission" date="2021-11" db="EMBL/GenBank/DDBJ databases">
        <title>Lacrimispora sp. nov. NSJ-141 isolated from human feces.</title>
        <authorList>
            <person name="Abdugheni R."/>
        </authorList>
    </citation>
    <scope>NUCLEOTIDE SEQUENCE [LARGE SCALE GENOMIC DNA]</scope>
    <source>
        <strain evidence="8 9">NSJ-141</strain>
    </source>
</reference>
<feature type="transmembrane region" description="Helical" evidence="7">
    <location>
        <begin position="130"/>
        <end position="153"/>
    </location>
</feature>
<feature type="compositionally biased region" description="Polar residues" evidence="6">
    <location>
        <begin position="279"/>
        <end position="294"/>
    </location>
</feature>
<feature type="transmembrane region" description="Helical" evidence="7">
    <location>
        <begin position="237"/>
        <end position="263"/>
    </location>
</feature>
<evidence type="ECO:0000256" key="4">
    <source>
        <dbReference type="ARBA" id="ARBA00022989"/>
    </source>
</evidence>
<dbReference type="PIRSF" id="PIRSF035875">
    <property type="entry name" value="RNase_BN"/>
    <property type="match status" value="1"/>
</dbReference>
<organism evidence="8 9">
    <name type="scientific">Lientehia hominis</name>
    <dbReference type="NCBI Taxonomy" id="2897778"/>
    <lineage>
        <taxon>Bacteria</taxon>
        <taxon>Bacillati</taxon>
        <taxon>Bacillota</taxon>
        <taxon>Clostridia</taxon>
        <taxon>Lachnospirales</taxon>
        <taxon>Lachnospiraceae</taxon>
        <taxon>Lientehia</taxon>
    </lineage>
</organism>
<keyword evidence="9" id="KW-1185">Reference proteome</keyword>
<dbReference type="GO" id="GO:0005886">
    <property type="term" value="C:plasma membrane"/>
    <property type="evidence" value="ECO:0007669"/>
    <property type="project" value="UniProtKB-SubCell"/>
</dbReference>
<dbReference type="RefSeq" id="WP_231062353.1">
    <property type="nucleotide sequence ID" value="NZ_JAJNOR010000004.1"/>
</dbReference>
<dbReference type="PANTHER" id="PTHR30213:SF0">
    <property type="entry name" value="UPF0761 MEMBRANE PROTEIN YIHY"/>
    <property type="match status" value="1"/>
</dbReference>
<feature type="transmembrane region" description="Helical" evidence="7">
    <location>
        <begin position="87"/>
        <end position="109"/>
    </location>
</feature>
<evidence type="ECO:0000313" key="8">
    <source>
        <dbReference type="EMBL" id="MCD2492457.1"/>
    </source>
</evidence>